<dbReference type="PANTHER" id="PTHR31646:SF1">
    <property type="entry name" value="ALPHA-1,2-MANNOSYLTRANSFERASE MNN2"/>
    <property type="match status" value="1"/>
</dbReference>
<keyword evidence="7 10" id="KW-1133">Transmembrane helix</keyword>
<evidence type="ECO:0000256" key="9">
    <source>
        <dbReference type="ARBA" id="ARBA00023136"/>
    </source>
</evidence>
<dbReference type="GO" id="GO:0000026">
    <property type="term" value="F:alpha-1,2-mannosyltransferase activity"/>
    <property type="evidence" value="ECO:0007669"/>
    <property type="project" value="TreeGrafter"/>
</dbReference>
<reference evidence="11" key="1">
    <citation type="journal article" date="2022" name="DNA Res.">
        <title>Genome analysis of five recently described species of the CUG-Ser clade uncovers Candida theae as a new hybrid lineage with pathogenic potential in the Candida parapsilosis species complex.</title>
        <authorList>
            <person name="Mixao V."/>
            <person name="Del Olmo V."/>
            <person name="Hegedusova E."/>
            <person name="Saus E."/>
            <person name="Pryszcz L."/>
            <person name="Cillingova A."/>
            <person name="Nosek J."/>
            <person name="Gabaldon T."/>
        </authorList>
    </citation>
    <scope>NUCLEOTIDE SEQUENCE</scope>
    <source>
        <strain evidence="11">CBS 10844</strain>
    </source>
</reference>
<sequence>MRCKILQKLSRYRIKAVTLLFLVGFLTYSVYISVANYDVNAINDETLSSDKLATSHLHEITKEGKTSATKYDSDSILHNKEQRIQRQHEFWDKIFTLYDENGMNFKDSPSNLIELVEKSDESRTKKALLSRAKMSDETVLELKKRHARVMEKLPDEMPDFTYKKDTTGIVFIGGEKFSWLTYLAILALRETGTKLPVEVIMPRKKDYEQEKQFCDSMLRELDAQCVMVPDMFGDSVMKKRSFHSYQFKSIALAISSFQHILLLDSDNMIVSIPDLVFQSSLYKESGMITWPDYWKRTIYPKYYEIAGIKVNERKRRRYNRFPLFAPKNSESDLEVKEGDESVPYHDLENAVPDLSTESGQLMINKGTHGKTILLSLYYNVYGPDIFYKLFSLGEQGEGDKDTFVAAAVATDQNYYQVKSFIMSPGYFDDAKVFKGVAMAQKNPLADYERFQELIIRPFEKSGKTMPVSEQIKQLEQYANDGNEKFGSHNGLPVFTIHCNYPKLDPINYMSKEDLYDPVENKLKYRLYDRMKYSKTIMNKSTIENVEVDFEYEQWLHIREALCVKKLEFEFFKNQDMERLCNFISNQVDWLAPDELV</sequence>
<evidence type="ECO:0000256" key="2">
    <source>
        <dbReference type="ARBA" id="ARBA00004922"/>
    </source>
</evidence>
<dbReference type="PANTHER" id="PTHR31646">
    <property type="entry name" value="ALPHA-1,2-MANNOSYLTRANSFERASE MNN2"/>
    <property type="match status" value="1"/>
</dbReference>
<evidence type="ECO:0000313" key="12">
    <source>
        <dbReference type="Proteomes" id="UP001202479"/>
    </source>
</evidence>
<dbReference type="Proteomes" id="UP001202479">
    <property type="component" value="Unassembled WGS sequence"/>
</dbReference>
<comment type="similarity">
    <text evidence="3">Belongs to the MNN1/MNT family.</text>
</comment>
<keyword evidence="8" id="KW-0333">Golgi apparatus</keyword>
<keyword evidence="12" id="KW-1185">Reference proteome</keyword>
<proteinExistence type="inferred from homology"/>
<dbReference type="InterPro" id="IPR022751">
    <property type="entry name" value="Alpha_mannosyltransferase"/>
</dbReference>
<dbReference type="GeneID" id="73382074"/>
<keyword evidence="6" id="KW-0735">Signal-anchor</keyword>
<keyword evidence="4" id="KW-0808">Transferase</keyword>
<comment type="caution">
    <text evidence="11">The sequence shown here is derived from an EMBL/GenBank/DDBJ whole genome shotgun (WGS) entry which is preliminary data.</text>
</comment>
<feature type="transmembrane region" description="Helical" evidence="10">
    <location>
        <begin position="12"/>
        <end position="31"/>
    </location>
</feature>
<evidence type="ECO:0000313" key="11">
    <source>
        <dbReference type="EMBL" id="KAI3402785.2"/>
    </source>
</evidence>
<dbReference type="EMBL" id="JAHUZD010000141">
    <property type="protein sequence ID" value="KAI3402785.2"/>
    <property type="molecule type" value="Genomic_DNA"/>
</dbReference>
<dbReference type="GO" id="GO:0000139">
    <property type="term" value="C:Golgi membrane"/>
    <property type="evidence" value="ECO:0007669"/>
    <property type="project" value="UniProtKB-SubCell"/>
</dbReference>
<evidence type="ECO:0000256" key="3">
    <source>
        <dbReference type="ARBA" id="ARBA00009105"/>
    </source>
</evidence>
<dbReference type="SUPFAM" id="SSF53448">
    <property type="entry name" value="Nucleotide-diphospho-sugar transferases"/>
    <property type="match status" value="1"/>
</dbReference>
<evidence type="ECO:0000256" key="4">
    <source>
        <dbReference type="ARBA" id="ARBA00022679"/>
    </source>
</evidence>
<keyword evidence="9 10" id="KW-0472">Membrane</keyword>
<evidence type="ECO:0000256" key="6">
    <source>
        <dbReference type="ARBA" id="ARBA00022968"/>
    </source>
</evidence>
<name>A0AAI9WW30_9ASCO</name>
<gene>
    <name evidence="11" type="ORF">KGF56_004459</name>
</gene>
<comment type="pathway">
    <text evidence="2">Protein modification; protein glycosylation.</text>
</comment>
<dbReference type="Pfam" id="PF11051">
    <property type="entry name" value="Mannosyl_trans3"/>
    <property type="match status" value="1"/>
</dbReference>
<evidence type="ECO:0000256" key="10">
    <source>
        <dbReference type="SAM" id="Phobius"/>
    </source>
</evidence>
<dbReference type="RefSeq" id="XP_049178532.1">
    <property type="nucleotide sequence ID" value="XM_049325900.1"/>
</dbReference>
<dbReference type="GO" id="GO:0046354">
    <property type="term" value="P:mannan biosynthetic process"/>
    <property type="evidence" value="ECO:0007669"/>
    <property type="project" value="UniProtKB-ARBA"/>
</dbReference>
<comment type="subcellular location">
    <subcellularLocation>
        <location evidence="1">Golgi apparatus membrane</location>
        <topology evidence="1">Single-pass type II membrane protein</topology>
    </subcellularLocation>
</comment>
<dbReference type="AlphaFoldDB" id="A0AAI9WW30"/>
<evidence type="ECO:0000256" key="1">
    <source>
        <dbReference type="ARBA" id="ARBA00004323"/>
    </source>
</evidence>
<protein>
    <submittedName>
        <fullName evidence="11">Uncharacterized protein</fullName>
    </submittedName>
</protein>
<evidence type="ECO:0000256" key="5">
    <source>
        <dbReference type="ARBA" id="ARBA00022692"/>
    </source>
</evidence>
<dbReference type="InterPro" id="IPR029044">
    <property type="entry name" value="Nucleotide-diphossugar_trans"/>
</dbReference>
<organism evidence="11 12">
    <name type="scientific">Candida oxycetoniae</name>
    <dbReference type="NCBI Taxonomy" id="497107"/>
    <lineage>
        <taxon>Eukaryota</taxon>
        <taxon>Fungi</taxon>
        <taxon>Dikarya</taxon>
        <taxon>Ascomycota</taxon>
        <taxon>Saccharomycotina</taxon>
        <taxon>Pichiomycetes</taxon>
        <taxon>Debaryomycetaceae</taxon>
        <taxon>Candida/Lodderomyces clade</taxon>
        <taxon>Candida</taxon>
    </lineage>
</organism>
<evidence type="ECO:0000256" key="7">
    <source>
        <dbReference type="ARBA" id="ARBA00022989"/>
    </source>
</evidence>
<accession>A0AAI9WW30</accession>
<evidence type="ECO:0000256" key="8">
    <source>
        <dbReference type="ARBA" id="ARBA00023034"/>
    </source>
</evidence>
<keyword evidence="5 10" id="KW-0812">Transmembrane</keyword>